<accession>A0A974SJG2</accession>
<feature type="domain" description="DUF2059" evidence="1">
    <location>
        <begin position="74"/>
        <end position="130"/>
    </location>
</feature>
<dbReference type="Pfam" id="PF09832">
    <property type="entry name" value="DUF2059"/>
    <property type="match status" value="1"/>
</dbReference>
<dbReference type="InterPro" id="IPR018637">
    <property type="entry name" value="DUF2059"/>
</dbReference>
<evidence type="ECO:0000259" key="1">
    <source>
        <dbReference type="Pfam" id="PF09832"/>
    </source>
</evidence>
<dbReference type="Proteomes" id="UP000596427">
    <property type="component" value="Chromosome"/>
</dbReference>
<dbReference type="EMBL" id="CP063362">
    <property type="protein sequence ID" value="QRG06368.1"/>
    <property type="molecule type" value="Genomic_DNA"/>
</dbReference>
<organism evidence="2 3">
    <name type="scientific">Xanthobacter dioxanivorans</name>
    <dbReference type="NCBI Taxonomy" id="2528964"/>
    <lineage>
        <taxon>Bacteria</taxon>
        <taxon>Pseudomonadati</taxon>
        <taxon>Pseudomonadota</taxon>
        <taxon>Alphaproteobacteria</taxon>
        <taxon>Hyphomicrobiales</taxon>
        <taxon>Xanthobacteraceae</taxon>
        <taxon>Xanthobacter</taxon>
    </lineage>
</organism>
<gene>
    <name evidence="2" type="ORF">EZH22_26015</name>
</gene>
<evidence type="ECO:0000313" key="2">
    <source>
        <dbReference type="EMBL" id="QRG06368.1"/>
    </source>
</evidence>
<dbReference type="RefSeq" id="WP_203193278.1">
    <property type="nucleotide sequence ID" value="NZ_CP063362.1"/>
</dbReference>
<name>A0A974SJG2_9HYPH</name>
<evidence type="ECO:0000313" key="3">
    <source>
        <dbReference type="Proteomes" id="UP000596427"/>
    </source>
</evidence>
<keyword evidence="3" id="KW-1185">Reference proteome</keyword>
<dbReference type="AlphaFoldDB" id="A0A974SJG2"/>
<protein>
    <submittedName>
        <fullName evidence="2">DUF2059 domain-containing protein</fullName>
    </submittedName>
</protein>
<dbReference type="KEGG" id="xdi:EZH22_26015"/>
<sequence>MLVVASLVFPVAARADEASDKAALARQAVDLSIAPGLDGRIARMIGQAVEKLPADKQAQARADLLKAAAGTREDLVGVFATYYAGAFTVAELKELSAFYSSPVGRKVVQVEENKPAAVDAAIQQQIMKLVALANTPAPVR</sequence>
<proteinExistence type="predicted"/>
<reference evidence="2 3" key="1">
    <citation type="submission" date="2020-10" db="EMBL/GenBank/DDBJ databases">
        <title>Degradation of 1,4-Dioxane by Xanthobacter sp. YN2, via a Novel Group-2 Soluble Di-Iron Monooxygenase.</title>
        <authorList>
            <person name="Ma F."/>
            <person name="Wang Y."/>
            <person name="Yang J."/>
            <person name="Guo H."/>
            <person name="Su D."/>
            <person name="Yu L."/>
        </authorList>
    </citation>
    <scope>NUCLEOTIDE SEQUENCE [LARGE SCALE GENOMIC DNA]</scope>
    <source>
        <strain evidence="2 3">YN2</strain>
    </source>
</reference>